<dbReference type="GeneID" id="9591521"/>
<feature type="region of interest" description="Disordered" evidence="1">
    <location>
        <begin position="1"/>
        <end position="37"/>
    </location>
</feature>
<dbReference type="Gene3D" id="3.20.20.140">
    <property type="entry name" value="Metal-dependent hydrolases"/>
    <property type="match status" value="1"/>
</dbReference>
<dbReference type="AlphaFoldDB" id="D8Q997"/>
<reference evidence="2 3" key="1">
    <citation type="journal article" date="2010" name="Nat. Biotechnol.">
        <title>Genome sequence of the model mushroom Schizophyllum commune.</title>
        <authorList>
            <person name="Ohm R.A."/>
            <person name="de Jong J.F."/>
            <person name="Lugones L.G."/>
            <person name="Aerts A."/>
            <person name="Kothe E."/>
            <person name="Stajich J.E."/>
            <person name="de Vries R.P."/>
            <person name="Record E."/>
            <person name="Levasseur A."/>
            <person name="Baker S.E."/>
            <person name="Bartholomew K.A."/>
            <person name="Coutinho P.M."/>
            <person name="Erdmann S."/>
            <person name="Fowler T.J."/>
            <person name="Gathman A.C."/>
            <person name="Lombard V."/>
            <person name="Henrissat B."/>
            <person name="Knabe N."/>
            <person name="Kuees U."/>
            <person name="Lilly W.W."/>
            <person name="Lindquist E."/>
            <person name="Lucas S."/>
            <person name="Magnuson J.K."/>
            <person name="Piumi F."/>
            <person name="Raudaskoski M."/>
            <person name="Salamov A."/>
            <person name="Schmutz J."/>
            <person name="Schwarze F.W.M.R."/>
            <person name="vanKuyk P.A."/>
            <person name="Horton J.S."/>
            <person name="Grigoriev I.V."/>
            <person name="Woesten H.A.B."/>
        </authorList>
    </citation>
    <scope>NUCLEOTIDE SEQUENCE [LARGE SCALE GENOMIC DNA]</scope>
    <source>
        <strain evidence="3">H4-8 / FGSC 9210</strain>
    </source>
</reference>
<dbReference type="SUPFAM" id="SSF51556">
    <property type="entry name" value="Metallo-dependent hydrolases"/>
    <property type="match status" value="1"/>
</dbReference>
<proteinExistence type="predicted"/>
<evidence type="ECO:0000256" key="1">
    <source>
        <dbReference type="SAM" id="MobiDB-lite"/>
    </source>
</evidence>
<dbReference type="eggNOG" id="ENOG502SAJ6">
    <property type="taxonomic scope" value="Eukaryota"/>
</dbReference>
<sequence>MHPPRKGPKVPLKLPASAFSPPNSGTGEKFPLAPSPSALRPKEIIDASVPVGTDLSLNAWKEKAAGELHDHVQGAILFASDASAASAAAPSSTIPILSLAVPFSLEDTEHTLPSSSLPMTLHTVYKSASPQAQDGLRWAMQQGRPVVIDMEAVFEDSVWEGFEDALGKSTADLEKVPPIILSHLLPPKHDIELPIVKLMNHPSYRDFQAQVAALSLFSTASVNFLPPNWDGPTPYEGDADEKIKSEWKRRIKMYLGPVLEAFGIERIMFGSGKSPSPALWYEIARESLAELAIDQEAIDAVFFGNAKRIYGSL</sequence>
<dbReference type="STRING" id="578458.D8Q997"/>
<accession>D8Q997</accession>
<dbReference type="VEuPathDB" id="FungiDB:SCHCODRAFT_02632029"/>
<keyword evidence="3" id="KW-1185">Reference proteome</keyword>
<organism evidence="3">
    <name type="scientific">Schizophyllum commune (strain H4-8 / FGSC 9210)</name>
    <name type="common">Split gill fungus</name>
    <dbReference type="NCBI Taxonomy" id="578458"/>
    <lineage>
        <taxon>Eukaryota</taxon>
        <taxon>Fungi</taxon>
        <taxon>Dikarya</taxon>
        <taxon>Basidiomycota</taxon>
        <taxon>Agaricomycotina</taxon>
        <taxon>Agaricomycetes</taxon>
        <taxon>Agaricomycetidae</taxon>
        <taxon>Agaricales</taxon>
        <taxon>Schizophyllaceae</taxon>
        <taxon>Schizophyllum</taxon>
    </lineage>
</organism>
<dbReference type="InterPro" id="IPR032466">
    <property type="entry name" value="Metal_Hydrolase"/>
</dbReference>
<protein>
    <recommendedName>
        <fullName evidence="4">Amidohydrolase-related domain-containing protein</fullName>
    </recommendedName>
</protein>
<evidence type="ECO:0008006" key="4">
    <source>
        <dbReference type="Google" id="ProtNLM"/>
    </source>
</evidence>
<dbReference type="Proteomes" id="UP000007431">
    <property type="component" value="Unassembled WGS sequence"/>
</dbReference>
<dbReference type="EMBL" id="GL377308">
    <property type="protein sequence ID" value="EFI95198.1"/>
    <property type="molecule type" value="Genomic_DNA"/>
</dbReference>
<name>D8Q997_SCHCM</name>
<dbReference type="InParanoid" id="D8Q997"/>
<evidence type="ECO:0000313" key="3">
    <source>
        <dbReference type="Proteomes" id="UP000007431"/>
    </source>
</evidence>
<dbReference type="OrthoDB" id="2135488at2759"/>
<dbReference type="OMA" id="FGYERIL"/>
<dbReference type="HOGENOM" id="CLU_066897_0_0_1"/>
<evidence type="ECO:0000313" key="2">
    <source>
        <dbReference type="EMBL" id="EFI95198.1"/>
    </source>
</evidence>
<dbReference type="KEGG" id="scm:SCHCO_02632029"/>
<gene>
    <name evidence="2" type="ORF">SCHCODRAFT_68963</name>
</gene>